<feature type="domain" description="G-protein coupled receptors family 2 profile 2" evidence="15">
    <location>
        <begin position="147"/>
        <end position="391"/>
    </location>
</feature>
<feature type="transmembrane region" description="Helical" evidence="13">
    <location>
        <begin position="296"/>
        <end position="319"/>
    </location>
</feature>
<evidence type="ECO:0000256" key="1">
    <source>
        <dbReference type="ARBA" id="ARBA00004651"/>
    </source>
</evidence>
<dbReference type="GO" id="GO:0007189">
    <property type="term" value="P:adenylate cyclase-activating G protein-coupled receptor signaling pathway"/>
    <property type="evidence" value="ECO:0007669"/>
    <property type="project" value="TreeGrafter"/>
</dbReference>
<dbReference type="InterPro" id="IPR046338">
    <property type="entry name" value="GAIN_dom_sf"/>
</dbReference>
<comment type="subcellular location">
    <subcellularLocation>
        <location evidence="1">Cell membrane</location>
        <topology evidence="1">Multi-pass membrane protein</topology>
    </subcellularLocation>
</comment>
<keyword evidence="10 13" id="KW-0472">Membrane</keyword>
<dbReference type="Ensembl" id="ENSSRHT00000025415.1">
    <property type="protein sequence ID" value="ENSSRHP00000024674.1"/>
    <property type="gene ID" value="ENSSRHG00000012943.1"/>
</dbReference>
<dbReference type="PRINTS" id="PR01128">
    <property type="entry name" value="EMR1HORMONER"/>
</dbReference>
<dbReference type="GO" id="GO:0005886">
    <property type="term" value="C:plasma membrane"/>
    <property type="evidence" value="ECO:0007669"/>
    <property type="project" value="UniProtKB-SubCell"/>
</dbReference>
<name>A0A673HGD2_9TELE</name>
<sequence length="411" mass="45738">MVGPQVTLEKVHRLNTTNSSVDIDLIGIAKNNNERSAAVALMSYNTMENLLKPDFFNTSKDTVNTMMSTVISATLPKTTNTELTKPVNFTLKHIRFDPSGSLFCVYWNISEWIVDGCSVLKTNSSCTVCSCDHLSTFALIMQSSRQSELLNLVCVIVGLVFFSLALLTFALCQWSPGVNNVARINICISLLLAHLLFLIIITVSHGLQVLCAVISGLLHFLFLSGFVWMFIEAVLLFICVKNLSQISSKKREVLSSGFLCVIGYLVALVVVCVSVGLVPEGYGSKDCWIKMDKGFIWSFLGPVCVILALNMILFIKIIISLNSALKNLNSEVSQMKQTKIMVFKTLAQCVVLGCSWILGFFTNVSKVLEILFLILNSQQGTFIFLIYCVFNNEVRQQYGKFFRCLCCVKQH</sequence>
<dbReference type="Pfam" id="PF01825">
    <property type="entry name" value="GPS"/>
    <property type="match status" value="1"/>
</dbReference>
<protein>
    <submittedName>
        <fullName evidence="16">Uncharacterized protein</fullName>
    </submittedName>
</protein>
<feature type="domain" description="GAIN-B" evidence="14">
    <location>
        <begin position="1"/>
        <end position="147"/>
    </location>
</feature>
<dbReference type="Pfam" id="PF00002">
    <property type="entry name" value="7tm_2"/>
    <property type="match status" value="1"/>
</dbReference>
<dbReference type="FunFam" id="1.20.1070.10:FF:000054">
    <property type="entry name" value="Adhesion G protein-coupled receptor E3"/>
    <property type="match status" value="1"/>
</dbReference>
<dbReference type="Gene3D" id="1.20.1070.10">
    <property type="entry name" value="Rhodopsin 7-helix transmembrane proteins"/>
    <property type="match status" value="1"/>
</dbReference>
<evidence type="ECO:0000256" key="4">
    <source>
        <dbReference type="ARBA" id="ARBA00022536"/>
    </source>
</evidence>
<keyword evidence="6" id="KW-0732">Signal</keyword>
<evidence type="ECO:0000259" key="14">
    <source>
        <dbReference type="PROSITE" id="PS50221"/>
    </source>
</evidence>
<keyword evidence="8" id="KW-0106">Calcium</keyword>
<evidence type="ECO:0000256" key="11">
    <source>
        <dbReference type="ARBA" id="ARBA00023157"/>
    </source>
</evidence>
<accession>A0A673HGD2</accession>
<dbReference type="SUPFAM" id="SSF81321">
    <property type="entry name" value="Family A G protein-coupled receptor-like"/>
    <property type="match status" value="1"/>
</dbReference>
<dbReference type="GO" id="GO:0007166">
    <property type="term" value="P:cell surface receptor signaling pathway"/>
    <property type="evidence" value="ECO:0007669"/>
    <property type="project" value="InterPro"/>
</dbReference>
<reference evidence="16" key="2">
    <citation type="submission" date="2025-09" db="UniProtKB">
        <authorList>
            <consortium name="Ensembl"/>
        </authorList>
    </citation>
    <scope>IDENTIFICATION</scope>
</reference>
<evidence type="ECO:0000256" key="6">
    <source>
        <dbReference type="ARBA" id="ARBA00022729"/>
    </source>
</evidence>
<keyword evidence="11" id="KW-1015">Disulfide bond</keyword>
<feature type="transmembrane region" description="Helical" evidence="13">
    <location>
        <begin position="340"/>
        <end position="358"/>
    </location>
</feature>
<dbReference type="InterPro" id="IPR057244">
    <property type="entry name" value="GAIN_B"/>
</dbReference>
<evidence type="ECO:0000256" key="5">
    <source>
        <dbReference type="ARBA" id="ARBA00022692"/>
    </source>
</evidence>
<dbReference type="InterPro" id="IPR000832">
    <property type="entry name" value="GPCR_2_secretin-like"/>
</dbReference>
<feature type="transmembrane region" description="Helical" evidence="13">
    <location>
        <begin position="370"/>
        <end position="390"/>
    </location>
</feature>
<dbReference type="InterPro" id="IPR000203">
    <property type="entry name" value="GPS"/>
</dbReference>
<dbReference type="PROSITE" id="PS50261">
    <property type="entry name" value="G_PROTEIN_RECEP_F2_4"/>
    <property type="match status" value="1"/>
</dbReference>
<evidence type="ECO:0000259" key="15">
    <source>
        <dbReference type="PROSITE" id="PS50261"/>
    </source>
</evidence>
<proteinExistence type="inferred from homology"/>
<dbReference type="GO" id="GO:0004930">
    <property type="term" value="F:G protein-coupled receptor activity"/>
    <property type="evidence" value="ECO:0007669"/>
    <property type="project" value="InterPro"/>
</dbReference>
<keyword evidence="12" id="KW-0325">Glycoprotein</keyword>
<dbReference type="InterPro" id="IPR017981">
    <property type="entry name" value="GPCR_2-like_7TM"/>
</dbReference>
<keyword evidence="3" id="KW-1003">Cell membrane</keyword>
<keyword evidence="4" id="KW-0245">EGF-like domain</keyword>
<evidence type="ECO:0000256" key="12">
    <source>
        <dbReference type="ARBA" id="ARBA00023180"/>
    </source>
</evidence>
<dbReference type="PANTHER" id="PTHR12011">
    <property type="entry name" value="ADHESION G-PROTEIN COUPLED RECEPTOR"/>
    <property type="match status" value="1"/>
</dbReference>
<feature type="transmembrane region" description="Helical" evidence="13">
    <location>
        <begin position="184"/>
        <end position="205"/>
    </location>
</feature>
<feature type="transmembrane region" description="Helical" evidence="13">
    <location>
        <begin position="149"/>
        <end position="172"/>
    </location>
</feature>
<evidence type="ECO:0000313" key="17">
    <source>
        <dbReference type="Proteomes" id="UP000472270"/>
    </source>
</evidence>
<keyword evidence="5 13" id="KW-0812">Transmembrane</keyword>
<evidence type="ECO:0000313" key="16">
    <source>
        <dbReference type="Ensembl" id="ENSSRHP00000024674.1"/>
    </source>
</evidence>
<comment type="similarity">
    <text evidence="2">Belongs to the G-protein coupled receptor 2 family. Adhesion G-protein coupled receptor (ADGR) subfamily.</text>
</comment>
<dbReference type="Gene3D" id="2.60.220.50">
    <property type="match status" value="1"/>
</dbReference>
<feature type="transmembrane region" description="Helical" evidence="13">
    <location>
        <begin position="217"/>
        <end position="240"/>
    </location>
</feature>
<evidence type="ECO:0000256" key="3">
    <source>
        <dbReference type="ARBA" id="ARBA00022475"/>
    </source>
</evidence>
<keyword evidence="17" id="KW-1185">Reference proteome</keyword>
<organism evidence="16 17">
    <name type="scientific">Sinocyclocheilus rhinocerous</name>
    <dbReference type="NCBI Taxonomy" id="307959"/>
    <lineage>
        <taxon>Eukaryota</taxon>
        <taxon>Metazoa</taxon>
        <taxon>Chordata</taxon>
        <taxon>Craniata</taxon>
        <taxon>Vertebrata</taxon>
        <taxon>Euteleostomi</taxon>
        <taxon>Actinopterygii</taxon>
        <taxon>Neopterygii</taxon>
        <taxon>Teleostei</taxon>
        <taxon>Ostariophysi</taxon>
        <taxon>Cypriniformes</taxon>
        <taxon>Cyprinidae</taxon>
        <taxon>Cyprininae</taxon>
        <taxon>Sinocyclocheilus</taxon>
    </lineage>
</organism>
<dbReference type="PANTHER" id="PTHR12011:SF469">
    <property type="entry name" value="ADHESION G PROTEIN-COUPLED RECEPTOR E1-RELATED"/>
    <property type="match status" value="1"/>
</dbReference>
<evidence type="ECO:0000256" key="13">
    <source>
        <dbReference type="SAM" id="Phobius"/>
    </source>
</evidence>
<dbReference type="PRINTS" id="PR00249">
    <property type="entry name" value="GPCRSECRETIN"/>
</dbReference>
<evidence type="ECO:0000256" key="10">
    <source>
        <dbReference type="ARBA" id="ARBA00023136"/>
    </source>
</evidence>
<feature type="transmembrane region" description="Helical" evidence="13">
    <location>
        <begin position="252"/>
        <end position="276"/>
    </location>
</feature>
<reference evidence="16" key="1">
    <citation type="submission" date="2025-08" db="UniProtKB">
        <authorList>
            <consortium name="Ensembl"/>
        </authorList>
    </citation>
    <scope>IDENTIFICATION</scope>
</reference>
<evidence type="ECO:0000256" key="9">
    <source>
        <dbReference type="ARBA" id="ARBA00022989"/>
    </source>
</evidence>
<dbReference type="AlphaFoldDB" id="A0A673HGD2"/>
<dbReference type="PROSITE" id="PS50221">
    <property type="entry name" value="GAIN_B"/>
    <property type="match status" value="1"/>
</dbReference>
<keyword evidence="9 13" id="KW-1133">Transmembrane helix</keyword>
<dbReference type="SMART" id="SM00303">
    <property type="entry name" value="GPS"/>
    <property type="match status" value="1"/>
</dbReference>
<evidence type="ECO:0000256" key="8">
    <source>
        <dbReference type="ARBA" id="ARBA00022837"/>
    </source>
</evidence>
<keyword evidence="7" id="KW-0677">Repeat</keyword>
<dbReference type="Proteomes" id="UP000472270">
    <property type="component" value="Unassembled WGS sequence"/>
</dbReference>
<evidence type="ECO:0000256" key="7">
    <source>
        <dbReference type="ARBA" id="ARBA00022737"/>
    </source>
</evidence>
<dbReference type="InterPro" id="IPR001740">
    <property type="entry name" value="GPCR_2_EMR1-like_rcpt"/>
</dbReference>
<evidence type="ECO:0000256" key="2">
    <source>
        <dbReference type="ARBA" id="ARBA00007343"/>
    </source>
</evidence>